<feature type="region of interest" description="Disordered" evidence="1">
    <location>
        <begin position="178"/>
        <end position="204"/>
    </location>
</feature>
<proteinExistence type="predicted"/>
<feature type="region of interest" description="Disordered" evidence="1">
    <location>
        <begin position="102"/>
        <end position="121"/>
    </location>
</feature>
<feature type="compositionally biased region" description="Low complexity" evidence="1">
    <location>
        <begin position="102"/>
        <end position="112"/>
    </location>
</feature>
<reference evidence="2 3" key="1">
    <citation type="journal article" date="2014" name="Agronomy (Basel)">
        <title>A Draft Genome Sequence for Ensete ventricosum, the Drought-Tolerant Tree Against Hunger.</title>
        <authorList>
            <person name="Harrison J."/>
            <person name="Moore K.A."/>
            <person name="Paszkiewicz K."/>
            <person name="Jones T."/>
            <person name="Grant M."/>
            <person name="Ambacheew D."/>
            <person name="Muzemil S."/>
            <person name="Studholme D.J."/>
        </authorList>
    </citation>
    <scope>NUCLEOTIDE SEQUENCE [LARGE SCALE GENOMIC DNA]</scope>
</reference>
<name>A0A426XHD0_ENSVE</name>
<feature type="compositionally biased region" description="Polar residues" evidence="1">
    <location>
        <begin position="187"/>
        <end position="202"/>
    </location>
</feature>
<dbReference type="Proteomes" id="UP000287651">
    <property type="component" value="Unassembled WGS sequence"/>
</dbReference>
<accession>A0A426XHD0</accession>
<evidence type="ECO:0000313" key="3">
    <source>
        <dbReference type="Proteomes" id="UP000287651"/>
    </source>
</evidence>
<comment type="caution">
    <text evidence="2">The sequence shown here is derived from an EMBL/GenBank/DDBJ whole genome shotgun (WGS) entry which is preliminary data.</text>
</comment>
<evidence type="ECO:0000256" key="1">
    <source>
        <dbReference type="SAM" id="MobiDB-lite"/>
    </source>
</evidence>
<sequence>MTRGDGAPARMARGNRYSSFLFFFFSSSLLPFFSLNRPSTVDFSLNRPPMAEIDCRRSIFGRPGGLRTDNLMDRYLPPVPGGNATYLNRVPDEKGFMAKAAARSSRARPAAPERARKARSPIGEEARAKIEIWGRESRSEAEGRQRGEMGDLSEPACDFNYAGGFHFRERDTEDVCRGPTELERRPSGSTGSNRDGLGSTNELSDRWMMMRVTY</sequence>
<dbReference type="EMBL" id="AMZH03020730">
    <property type="protein sequence ID" value="RRT38891.1"/>
    <property type="molecule type" value="Genomic_DNA"/>
</dbReference>
<protein>
    <submittedName>
        <fullName evidence="2">Uncharacterized protein</fullName>
    </submittedName>
</protein>
<evidence type="ECO:0000313" key="2">
    <source>
        <dbReference type="EMBL" id="RRT38891.1"/>
    </source>
</evidence>
<gene>
    <name evidence="2" type="ORF">B296_00054090</name>
</gene>
<dbReference type="AlphaFoldDB" id="A0A426XHD0"/>
<organism evidence="2 3">
    <name type="scientific">Ensete ventricosum</name>
    <name type="common">Abyssinian banana</name>
    <name type="synonym">Musa ensete</name>
    <dbReference type="NCBI Taxonomy" id="4639"/>
    <lineage>
        <taxon>Eukaryota</taxon>
        <taxon>Viridiplantae</taxon>
        <taxon>Streptophyta</taxon>
        <taxon>Embryophyta</taxon>
        <taxon>Tracheophyta</taxon>
        <taxon>Spermatophyta</taxon>
        <taxon>Magnoliopsida</taxon>
        <taxon>Liliopsida</taxon>
        <taxon>Zingiberales</taxon>
        <taxon>Musaceae</taxon>
        <taxon>Ensete</taxon>
    </lineage>
</organism>